<dbReference type="SUPFAM" id="SSF52540">
    <property type="entry name" value="P-loop containing nucleoside triphosphate hydrolases"/>
    <property type="match status" value="1"/>
</dbReference>
<dbReference type="SMART" id="SM00382">
    <property type="entry name" value="AAA"/>
    <property type="match status" value="1"/>
</dbReference>
<keyword evidence="3" id="KW-0547">Nucleotide-binding</keyword>
<feature type="transmembrane region" description="Helical" evidence="7">
    <location>
        <begin position="138"/>
        <end position="156"/>
    </location>
</feature>
<dbReference type="InterPro" id="IPR039421">
    <property type="entry name" value="Type_1_exporter"/>
</dbReference>
<dbReference type="GO" id="GO:0015421">
    <property type="term" value="F:ABC-type oligopeptide transporter activity"/>
    <property type="evidence" value="ECO:0007669"/>
    <property type="project" value="TreeGrafter"/>
</dbReference>
<dbReference type="PROSITE" id="PS50929">
    <property type="entry name" value="ABC_TM1F"/>
    <property type="match status" value="1"/>
</dbReference>
<feature type="domain" description="ABC transporter" evidence="8">
    <location>
        <begin position="339"/>
        <end position="554"/>
    </location>
</feature>
<evidence type="ECO:0000256" key="5">
    <source>
        <dbReference type="ARBA" id="ARBA00022989"/>
    </source>
</evidence>
<keyword evidence="5 7" id="KW-1133">Transmembrane helix</keyword>
<dbReference type="Proteomes" id="UP000184120">
    <property type="component" value="Unassembled WGS sequence"/>
</dbReference>
<sequence>MASISASEHGRKLLRYITKEKKDVTNIYFYAILNGLVSLSIPLGIQSIISFVLGATMVTSIYILIFFVVIGTFLVGYFRLKVIEIIEKIQQKIYVEFSMAFADKLPKVNLSTNRKYYLPELVNRFFDIQNLQKGVSKILLEIPTALIQILFGILLLAFYHPWFLAFGGLVVISIVMIFYYTMESGIKSSIDESDKKYETAAWIEDVAGSVKTFKMHSERGTHILGTDDRVSDYLDDRTSHFKVLVFQYKTIIAFKVIITFTMLAIGTYLMLDQQLNIGAFIATEIVVLTIMAAVEKLIVSLESYYDMIASYAKLTKVTELDEEVEGDIELLQKNKGTTIEFKDVEFAFNDSPKILHDINFKLQENSLTVVTGKTGTGKSLLLNMLAGFYESSSGSILFDKIPLKNLNKKHFRNSVGLYLESSKVIQGTVQENILLGNTQSNTQSILELSDELGIDNISNLFSKGFTTEISETDSELSFNSKKKILLLRSLLGEKRLLLLENPLSGMSDTFQQKMIEYLNHLKQHTTIVIVSSDANLVKYADQHLHLEDGTLRVIS</sequence>
<dbReference type="SUPFAM" id="SSF90123">
    <property type="entry name" value="ABC transporter transmembrane region"/>
    <property type="match status" value="1"/>
</dbReference>
<evidence type="ECO:0000256" key="6">
    <source>
        <dbReference type="ARBA" id="ARBA00023136"/>
    </source>
</evidence>
<comment type="subcellular location">
    <subcellularLocation>
        <location evidence="1">Cell membrane</location>
        <topology evidence="1">Multi-pass membrane protein</topology>
    </subcellularLocation>
</comment>
<feature type="transmembrane region" description="Helical" evidence="7">
    <location>
        <begin position="27"/>
        <end position="49"/>
    </location>
</feature>
<dbReference type="Pfam" id="PF00664">
    <property type="entry name" value="ABC_membrane"/>
    <property type="match status" value="1"/>
</dbReference>
<dbReference type="InterPro" id="IPR003439">
    <property type="entry name" value="ABC_transporter-like_ATP-bd"/>
</dbReference>
<organism evidence="11 12">
    <name type="scientific">Chishuiella changwenlii</name>
    <dbReference type="NCBI Taxonomy" id="1434701"/>
    <lineage>
        <taxon>Bacteria</taxon>
        <taxon>Pseudomonadati</taxon>
        <taxon>Bacteroidota</taxon>
        <taxon>Flavobacteriia</taxon>
        <taxon>Flavobacteriales</taxon>
        <taxon>Weeksellaceae</taxon>
        <taxon>Chishuiella</taxon>
    </lineage>
</organism>
<evidence type="ECO:0000313" key="11">
    <source>
        <dbReference type="EMBL" id="SHK58297.1"/>
    </source>
</evidence>
<name>A0A1M6TMW7_9FLAO</name>
<reference evidence="11" key="3">
    <citation type="submission" date="2016-11" db="EMBL/GenBank/DDBJ databases">
        <authorList>
            <person name="Jaros S."/>
            <person name="Januszkiewicz K."/>
            <person name="Wedrychowicz H."/>
        </authorList>
    </citation>
    <scope>NUCLEOTIDE SEQUENCE [LARGE SCALE GENOMIC DNA]</scope>
    <source>
        <strain evidence="11">DSM 27989</strain>
    </source>
</reference>
<evidence type="ECO:0000259" key="9">
    <source>
        <dbReference type="PROSITE" id="PS50929"/>
    </source>
</evidence>
<evidence type="ECO:0000313" key="13">
    <source>
        <dbReference type="Proteomes" id="UP000650994"/>
    </source>
</evidence>
<reference evidence="10" key="5">
    <citation type="submission" date="2024-05" db="EMBL/GenBank/DDBJ databases">
        <authorList>
            <person name="Sun Q."/>
            <person name="Zhou Y."/>
        </authorList>
    </citation>
    <scope>NUCLEOTIDE SEQUENCE</scope>
    <source>
        <strain evidence="10">CGMCC 1.12707</strain>
    </source>
</reference>
<dbReference type="GO" id="GO:0005524">
    <property type="term" value="F:ATP binding"/>
    <property type="evidence" value="ECO:0007669"/>
    <property type="project" value="UniProtKB-KW"/>
</dbReference>
<accession>A0A1M6TMW7</accession>
<dbReference type="PANTHER" id="PTHR43394">
    <property type="entry name" value="ATP-DEPENDENT PERMEASE MDL1, MITOCHONDRIAL"/>
    <property type="match status" value="1"/>
</dbReference>
<evidence type="ECO:0000256" key="2">
    <source>
        <dbReference type="ARBA" id="ARBA00022692"/>
    </source>
</evidence>
<evidence type="ECO:0000256" key="3">
    <source>
        <dbReference type="ARBA" id="ARBA00022741"/>
    </source>
</evidence>
<gene>
    <name evidence="10" type="ORF">GCM10010984_21350</name>
    <name evidence="11" type="ORF">SAMN05443634_10218</name>
</gene>
<dbReference type="InterPro" id="IPR036640">
    <property type="entry name" value="ABC1_TM_sf"/>
</dbReference>
<dbReference type="EMBL" id="FRBH01000002">
    <property type="protein sequence ID" value="SHK58297.1"/>
    <property type="molecule type" value="Genomic_DNA"/>
</dbReference>
<dbReference type="Gene3D" id="3.40.50.300">
    <property type="entry name" value="P-loop containing nucleotide triphosphate hydrolases"/>
    <property type="match status" value="1"/>
</dbReference>
<evidence type="ECO:0000256" key="7">
    <source>
        <dbReference type="SAM" id="Phobius"/>
    </source>
</evidence>
<dbReference type="GO" id="GO:0005886">
    <property type="term" value="C:plasma membrane"/>
    <property type="evidence" value="ECO:0007669"/>
    <property type="project" value="UniProtKB-SubCell"/>
</dbReference>
<dbReference type="InterPro" id="IPR027417">
    <property type="entry name" value="P-loop_NTPase"/>
</dbReference>
<feature type="transmembrane region" description="Helical" evidence="7">
    <location>
        <begin position="252"/>
        <end position="271"/>
    </location>
</feature>
<keyword evidence="4 10" id="KW-0067">ATP-binding</keyword>
<dbReference type="RefSeq" id="WP_072929285.1">
    <property type="nucleotide sequence ID" value="NZ_BMFL01000014.1"/>
</dbReference>
<dbReference type="InterPro" id="IPR011527">
    <property type="entry name" value="ABC1_TM_dom"/>
</dbReference>
<evidence type="ECO:0000256" key="4">
    <source>
        <dbReference type="ARBA" id="ARBA00022840"/>
    </source>
</evidence>
<evidence type="ECO:0000313" key="12">
    <source>
        <dbReference type="Proteomes" id="UP000184120"/>
    </source>
</evidence>
<feature type="transmembrane region" description="Helical" evidence="7">
    <location>
        <begin position="61"/>
        <end position="80"/>
    </location>
</feature>
<dbReference type="Proteomes" id="UP000650994">
    <property type="component" value="Unassembled WGS sequence"/>
</dbReference>
<dbReference type="Pfam" id="PF00005">
    <property type="entry name" value="ABC_tran"/>
    <property type="match status" value="1"/>
</dbReference>
<keyword evidence="2 7" id="KW-0812">Transmembrane</keyword>
<feature type="domain" description="ABC transmembrane type-1" evidence="9">
    <location>
        <begin position="29"/>
        <end position="306"/>
    </location>
</feature>
<dbReference type="PROSITE" id="PS50893">
    <property type="entry name" value="ABC_TRANSPORTER_2"/>
    <property type="match status" value="1"/>
</dbReference>
<dbReference type="STRING" id="1434701.SAMN05443634_10218"/>
<reference evidence="13" key="4">
    <citation type="journal article" date="2019" name="Int. J. Syst. Evol. Microbiol.">
        <title>The Global Catalogue of Microorganisms (GCM) 10K type strain sequencing project: providing services to taxonomists for standard genome sequencing and annotation.</title>
        <authorList>
            <consortium name="The Broad Institute Genomics Platform"/>
            <consortium name="The Broad Institute Genome Sequencing Center for Infectious Disease"/>
            <person name="Wu L."/>
            <person name="Ma J."/>
        </authorList>
    </citation>
    <scope>NUCLEOTIDE SEQUENCE [LARGE SCALE GENOMIC DNA]</scope>
    <source>
        <strain evidence="13">CGMCC 1.12707</strain>
    </source>
</reference>
<protein>
    <submittedName>
        <fullName evidence="10">ABC transporter ATP-binding protein</fullName>
    </submittedName>
    <submittedName>
        <fullName evidence="11">ABC-type bacteriocin/lantibiotic exporter, contains an N-terminal double-glycine peptidase domain</fullName>
    </submittedName>
</protein>
<dbReference type="Gene3D" id="1.20.1560.10">
    <property type="entry name" value="ABC transporter type 1, transmembrane domain"/>
    <property type="match status" value="1"/>
</dbReference>
<dbReference type="PANTHER" id="PTHR43394:SF4">
    <property type="entry name" value="TOXIN SECRETION ABC TRANSPORTER ATP-BINDING PROTEIN"/>
    <property type="match status" value="1"/>
</dbReference>
<dbReference type="InterPro" id="IPR003593">
    <property type="entry name" value="AAA+_ATPase"/>
</dbReference>
<keyword evidence="13" id="KW-1185">Reference proteome</keyword>
<reference evidence="10" key="1">
    <citation type="journal article" date="2014" name="Int. J. Syst. Evol. Microbiol.">
        <title>Complete genome of a new Firmicutes species belonging to the dominant human colonic microbiota ('Ruminococcus bicirculans') reveals two chromosomes and a selective capacity to utilize plant glucans.</title>
        <authorList>
            <consortium name="NISC Comparative Sequencing Program"/>
            <person name="Wegmann U."/>
            <person name="Louis P."/>
            <person name="Goesmann A."/>
            <person name="Henrissat B."/>
            <person name="Duncan S.H."/>
            <person name="Flint H.J."/>
        </authorList>
    </citation>
    <scope>NUCLEOTIDE SEQUENCE</scope>
    <source>
        <strain evidence="10">CGMCC 1.12707</strain>
    </source>
</reference>
<reference evidence="12" key="2">
    <citation type="submission" date="2016-11" db="EMBL/GenBank/DDBJ databases">
        <authorList>
            <person name="Varghese N."/>
            <person name="Submissions S."/>
        </authorList>
    </citation>
    <scope>NUCLEOTIDE SEQUENCE [LARGE SCALE GENOMIC DNA]</scope>
    <source>
        <strain evidence="12">DSM 27989</strain>
    </source>
</reference>
<evidence type="ECO:0000259" key="8">
    <source>
        <dbReference type="PROSITE" id="PS50893"/>
    </source>
</evidence>
<dbReference type="OrthoDB" id="311344at2"/>
<dbReference type="AlphaFoldDB" id="A0A1M6TMW7"/>
<proteinExistence type="predicted"/>
<feature type="transmembrane region" description="Helical" evidence="7">
    <location>
        <begin position="162"/>
        <end position="180"/>
    </location>
</feature>
<evidence type="ECO:0000313" key="10">
    <source>
        <dbReference type="EMBL" id="GGF03688.1"/>
    </source>
</evidence>
<dbReference type="GO" id="GO:0016887">
    <property type="term" value="F:ATP hydrolysis activity"/>
    <property type="evidence" value="ECO:0007669"/>
    <property type="project" value="InterPro"/>
</dbReference>
<keyword evidence="6 7" id="KW-0472">Membrane</keyword>
<dbReference type="EMBL" id="BMFL01000014">
    <property type="protein sequence ID" value="GGF03688.1"/>
    <property type="molecule type" value="Genomic_DNA"/>
</dbReference>
<evidence type="ECO:0000256" key="1">
    <source>
        <dbReference type="ARBA" id="ARBA00004651"/>
    </source>
</evidence>